<gene>
    <name evidence="1" type="ORF">HMPREF1316_0632</name>
</gene>
<evidence type="ECO:0000313" key="1">
    <source>
        <dbReference type="EMBL" id="ERL06175.1"/>
    </source>
</evidence>
<proteinExistence type="predicted"/>
<comment type="caution">
    <text evidence="1">The sequence shown here is derived from an EMBL/GenBank/DDBJ whole genome shotgun (WGS) entry which is preliminary data.</text>
</comment>
<organism evidence="1 2">
    <name type="scientific">Olsenella profusa F0195</name>
    <dbReference type="NCBI Taxonomy" id="1125712"/>
    <lineage>
        <taxon>Bacteria</taxon>
        <taxon>Bacillati</taxon>
        <taxon>Actinomycetota</taxon>
        <taxon>Coriobacteriia</taxon>
        <taxon>Coriobacteriales</taxon>
        <taxon>Atopobiaceae</taxon>
        <taxon>Olsenella</taxon>
    </lineage>
</organism>
<keyword evidence="2" id="KW-1185">Reference proteome</keyword>
<dbReference type="STRING" id="1125712.HMPREF1316_0632"/>
<reference evidence="1 2" key="1">
    <citation type="submission" date="2013-08" db="EMBL/GenBank/DDBJ databases">
        <authorList>
            <person name="Durkin A.S."/>
            <person name="Haft D.R."/>
            <person name="McCorrison J."/>
            <person name="Torralba M."/>
            <person name="Gillis M."/>
            <person name="Haft D.H."/>
            <person name="Methe B."/>
            <person name="Sutton G."/>
            <person name="Nelson K.E."/>
        </authorList>
    </citation>
    <scope>NUCLEOTIDE SEQUENCE [LARGE SCALE GENOMIC DNA]</scope>
    <source>
        <strain evidence="1 2">F0195</strain>
    </source>
</reference>
<dbReference type="EMBL" id="AWEZ01000069">
    <property type="protein sequence ID" value="ERL06175.1"/>
    <property type="molecule type" value="Genomic_DNA"/>
</dbReference>
<dbReference type="Proteomes" id="UP000016638">
    <property type="component" value="Unassembled WGS sequence"/>
</dbReference>
<sequence>MSLVRRAKGSIILVDGYVDAGTLNILAKKTEGVSATVWTHPRTCLTRRDVDAFNAQYPRLTVEHTIRKA</sequence>
<dbReference type="AlphaFoldDB" id="U2TI82"/>
<dbReference type="eggNOG" id="COG1502">
    <property type="taxonomic scope" value="Bacteria"/>
</dbReference>
<dbReference type="PATRIC" id="fig|1125712.3.peg.2292"/>
<evidence type="ECO:0000313" key="2">
    <source>
        <dbReference type="Proteomes" id="UP000016638"/>
    </source>
</evidence>
<protein>
    <submittedName>
        <fullName evidence="1">Uncharacterized protein</fullName>
    </submittedName>
</protein>
<name>U2TI82_9ACTN</name>
<accession>U2TI82</accession>